<feature type="zinc finger region" description="TRAF-type" evidence="4">
    <location>
        <begin position="55"/>
        <end position="107"/>
    </location>
</feature>
<evidence type="ECO:0000256" key="4">
    <source>
        <dbReference type="PROSITE-ProRule" id="PRU00207"/>
    </source>
</evidence>
<feature type="zinc finger region" description="TRAF-type" evidence="4">
    <location>
        <begin position="2"/>
        <end position="47"/>
    </location>
</feature>
<keyword evidence="2 4" id="KW-0863">Zinc-finger</keyword>
<dbReference type="STRING" id="188477.A0A3S0ZRV5"/>
<dbReference type="InterPro" id="IPR013083">
    <property type="entry name" value="Znf_RING/FYVE/PHD"/>
</dbReference>
<dbReference type="PANTHER" id="PTHR10131:SF94">
    <property type="entry name" value="TNF RECEPTOR-ASSOCIATED FACTOR 4"/>
    <property type="match status" value="1"/>
</dbReference>
<dbReference type="SUPFAM" id="SSF49599">
    <property type="entry name" value="TRAF domain-like"/>
    <property type="match status" value="1"/>
</dbReference>
<sequence>MHESSCDKKMLTCSLCGSVMSQNKLANHQSKECPKRLVTCQHCHQQMFQEQEEKHQMTCPLVPIRCDRCSTLVPRNEFQNHLDRDCVHRDVICPAPDCRKKMSKEQFSSHLNESPKTAQKHLLFLFERTAQLEQELARVKAQPPSPVAATLGDQA</sequence>
<accession>A0A3S0ZRV5</accession>
<feature type="domain" description="TRAF-type" evidence="5">
    <location>
        <begin position="55"/>
        <end position="107"/>
    </location>
</feature>
<keyword evidence="3 4" id="KW-0862">Zinc</keyword>
<dbReference type="PROSITE" id="PS50145">
    <property type="entry name" value="ZF_TRAF"/>
    <property type="match status" value="2"/>
</dbReference>
<organism evidence="6 7">
    <name type="scientific">Elysia chlorotica</name>
    <name type="common">Eastern emerald elysia</name>
    <name type="synonym">Sea slug</name>
    <dbReference type="NCBI Taxonomy" id="188477"/>
    <lineage>
        <taxon>Eukaryota</taxon>
        <taxon>Metazoa</taxon>
        <taxon>Spiralia</taxon>
        <taxon>Lophotrochozoa</taxon>
        <taxon>Mollusca</taxon>
        <taxon>Gastropoda</taxon>
        <taxon>Heterobranchia</taxon>
        <taxon>Euthyneura</taxon>
        <taxon>Panpulmonata</taxon>
        <taxon>Sacoglossa</taxon>
        <taxon>Placobranchoidea</taxon>
        <taxon>Plakobranchidae</taxon>
        <taxon>Elysia</taxon>
    </lineage>
</organism>
<dbReference type="OrthoDB" id="6499288at2759"/>
<feature type="non-terminal residue" evidence="6">
    <location>
        <position position="155"/>
    </location>
</feature>
<keyword evidence="1 4" id="KW-0479">Metal-binding</keyword>
<feature type="domain" description="TRAF-type" evidence="5">
    <location>
        <begin position="2"/>
        <end position="47"/>
    </location>
</feature>
<evidence type="ECO:0000256" key="3">
    <source>
        <dbReference type="ARBA" id="ARBA00022833"/>
    </source>
</evidence>
<dbReference type="PANTHER" id="PTHR10131">
    <property type="entry name" value="TNF RECEPTOR ASSOCIATED FACTOR"/>
    <property type="match status" value="1"/>
</dbReference>
<reference evidence="6 7" key="1">
    <citation type="submission" date="2019-01" db="EMBL/GenBank/DDBJ databases">
        <title>A draft genome assembly of the solar-powered sea slug Elysia chlorotica.</title>
        <authorList>
            <person name="Cai H."/>
            <person name="Li Q."/>
            <person name="Fang X."/>
            <person name="Li J."/>
            <person name="Curtis N.E."/>
            <person name="Altenburger A."/>
            <person name="Shibata T."/>
            <person name="Feng M."/>
            <person name="Maeda T."/>
            <person name="Schwartz J.A."/>
            <person name="Shigenobu S."/>
            <person name="Lundholm N."/>
            <person name="Nishiyama T."/>
            <person name="Yang H."/>
            <person name="Hasebe M."/>
            <person name="Li S."/>
            <person name="Pierce S.K."/>
            <person name="Wang J."/>
        </authorList>
    </citation>
    <scope>NUCLEOTIDE SEQUENCE [LARGE SCALE GENOMIC DNA]</scope>
    <source>
        <strain evidence="6">EC2010</strain>
        <tissue evidence="6">Whole organism of an adult</tissue>
    </source>
</reference>
<comment type="caution">
    <text evidence="6">The sequence shown here is derived from an EMBL/GenBank/DDBJ whole genome shotgun (WGS) entry which is preliminary data.</text>
</comment>
<dbReference type="EMBL" id="RQTK01000173">
    <property type="protein sequence ID" value="RUS85355.1"/>
    <property type="molecule type" value="Genomic_DNA"/>
</dbReference>
<dbReference type="GO" id="GO:0008270">
    <property type="term" value="F:zinc ion binding"/>
    <property type="evidence" value="ECO:0007669"/>
    <property type="project" value="UniProtKB-KW"/>
</dbReference>
<dbReference type="Proteomes" id="UP000271974">
    <property type="component" value="Unassembled WGS sequence"/>
</dbReference>
<dbReference type="GO" id="GO:0043122">
    <property type="term" value="P:regulation of canonical NF-kappaB signal transduction"/>
    <property type="evidence" value="ECO:0007669"/>
    <property type="project" value="TreeGrafter"/>
</dbReference>
<dbReference type="Pfam" id="PF02176">
    <property type="entry name" value="zf-TRAF"/>
    <property type="match status" value="1"/>
</dbReference>
<evidence type="ECO:0000313" key="7">
    <source>
        <dbReference type="Proteomes" id="UP000271974"/>
    </source>
</evidence>
<proteinExistence type="predicted"/>
<gene>
    <name evidence="6" type="ORF">EGW08_006898</name>
</gene>
<dbReference type="InterPro" id="IPR001293">
    <property type="entry name" value="Znf_TRAF"/>
</dbReference>
<evidence type="ECO:0000313" key="6">
    <source>
        <dbReference type="EMBL" id="RUS85355.1"/>
    </source>
</evidence>
<dbReference type="AlphaFoldDB" id="A0A3S0ZRV5"/>
<evidence type="ECO:0000259" key="5">
    <source>
        <dbReference type="PROSITE" id="PS50145"/>
    </source>
</evidence>
<keyword evidence="7" id="KW-1185">Reference proteome</keyword>
<evidence type="ECO:0000256" key="2">
    <source>
        <dbReference type="ARBA" id="ARBA00022771"/>
    </source>
</evidence>
<evidence type="ECO:0000256" key="1">
    <source>
        <dbReference type="ARBA" id="ARBA00022723"/>
    </source>
</evidence>
<protein>
    <recommendedName>
        <fullName evidence="5">TRAF-type domain-containing protein</fullName>
    </recommendedName>
</protein>
<name>A0A3S0ZRV5_ELYCH</name>
<dbReference type="Gene3D" id="3.30.40.10">
    <property type="entry name" value="Zinc/RING finger domain, C3HC4 (zinc finger)"/>
    <property type="match status" value="2"/>
</dbReference>